<evidence type="ECO:0008006" key="3">
    <source>
        <dbReference type="Google" id="ProtNLM"/>
    </source>
</evidence>
<dbReference type="PANTHER" id="PTHR47939:SF13">
    <property type="entry name" value="OS03G0201400 PROTEIN"/>
    <property type="match status" value="1"/>
</dbReference>
<keyword evidence="1" id="KW-0677">Repeat</keyword>
<evidence type="ECO:0000256" key="1">
    <source>
        <dbReference type="ARBA" id="ARBA00022737"/>
    </source>
</evidence>
<dbReference type="InterPro" id="IPR050667">
    <property type="entry name" value="PPR-containing_protein"/>
</dbReference>
<name>A0A0B6ZJ32_9EUPU</name>
<dbReference type="InterPro" id="IPR011990">
    <property type="entry name" value="TPR-like_helical_dom_sf"/>
</dbReference>
<evidence type="ECO:0000313" key="2">
    <source>
        <dbReference type="EMBL" id="CEK67886.1"/>
    </source>
</evidence>
<sequence length="404" mass="46358">MRFCSRRAGQFFVSTLKEHKYLYPIHTHEVRDASVAVFHPKTLSNSAINIERHYSGGRKDTLVDNILKLVKHSETVNNTQEVPSSRLNRVPQKLWKSNKHIQQLLPHLYSEDGQLLPTVTIEKQLIGLTQIWELEEAVKVLKVAISSGFEPNSTIILDLLQQLANMGEVDCILDLYEFLKDKGLTTNLRFYHCLRDAYFNSGRIDEGVAMLRIIYHSTRDFQETDMFFTLLTTMIIKHFQHHLPLIESFVTDLEESDPPVPSARASLWRCFVLAEKFAAADGVLADHEHLKKMVPEQVTKIVQSPIQLDYNKNNVLQWLIHLPLVKAGLKASIFDMLIQHKSHEGEWLESLELLSAAMDQGMKVQQQTVQVFLTRFFGQLSPGQLQQFSEWANQLGNLKDTDTN</sequence>
<proteinExistence type="predicted"/>
<organism evidence="2">
    <name type="scientific">Arion vulgaris</name>
    <dbReference type="NCBI Taxonomy" id="1028688"/>
    <lineage>
        <taxon>Eukaryota</taxon>
        <taxon>Metazoa</taxon>
        <taxon>Spiralia</taxon>
        <taxon>Lophotrochozoa</taxon>
        <taxon>Mollusca</taxon>
        <taxon>Gastropoda</taxon>
        <taxon>Heterobranchia</taxon>
        <taxon>Euthyneura</taxon>
        <taxon>Panpulmonata</taxon>
        <taxon>Eupulmonata</taxon>
        <taxon>Stylommatophora</taxon>
        <taxon>Helicina</taxon>
        <taxon>Arionoidea</taxon>
        <taxon>Arionidae</taxon>
        <taxon>Arion</taxon>
    </lineage>
</organism>
<protein>
    <recommendedName>
        <fullName evidence="3">Pentacotripeptide-repeat region of PRORP domain-containing protein</fullName>
    </recommendedName>
</protein>
<reference evidence="2" key="1">
    <citation type="submission" date="2014-12" db="EMBL/GenBank/DDBJ databases">
        <title>Insight into the proteome of Arion vulgaris.</title>
        <authorList>
            <person name="Aradska J."/>
            <person name="Bulat T."/>
            <person name="Smidak R."/>
            <person name="Sarate P."/>
            <person name="Gangsoo J."/>
            <person name="Sialana F."/>
            <person name="Bilban M."/>
            <person name="Lubec G."/>
        </authorList>
    </citation>
    <scope>NUCLEOTIDE SEQUENCE</scope>
    <source>
        <tissue evidence="2">Skin</tissue>
    </source>
</reference>
<dbReference type="AlphaFoldDB" id="A0A0B6ZJ32"/>
<accession>A0A0B6ZJ32</accession>
<dbReference type="PANTHER" id="PTHR47939">
    <property type="entry name" value="MEMBRANE-ASSOCIATED SALT-INDUCIBLE PROTEIN-LIKE"/>
    <property type="match status" value="1"/>
</dbReference>
<dbReference type="EMBL" id="HACG01021021">
    <property type="protein sequence ID" value="CEK67886.1"/>
    <property type="molecule type" value="Transcribed_RNA"/>
</dbReference>
<dbReference type="Gene3D" id="1.25.40.10">
    <property type="entry name" value="Tetratricopeptide repeat domain"/>
    <property type="match status" value="1"/>
</dbReference>
<gene>
    <name evidence="2" type="primary">ORF64300</name>
</gene>